<gene>
    <name evidence="2" type="ORF">DRW48_01675</name>
</gene>
<feature type="domain" description="DUF2382" evidence="1">
    <location>
        <begin position="188"/>
        <end position="294"/>
    </location>
</feature>
<dbReference type="InterPro" id="IPR052967">
    <property type="entry name" value="Stress_Response_Assoc"/>
</dbReference>
<dbReference type="PANTHER" id="PTHR38463">
    <property type="entry name" value="STRESS RESPONSE PROTEIN YSNF"/>
    <property type="match status" value="1"/>
</dbReference>
<dbReference type="OrthoDB" id="7204249at2"/>
<dbReference type="AlphaFoldDB" id="A0A344PNP0"/>
<evidence type="ECO:0000313" key="3">
    <source>
        <dbReference type="Proteomes" id="UP000252023"/>
    </source>
</evidence>
<organism evidence="2 3">
    <name type="scientific">Paracoccus suum</name>
    <dbReference type="NCBI Taxonomy" id="2259340"/>
    <lineage>
        <taxon>Bacteria</taxon>
        <taxon>Pseudomonadati</taxon>
        <taxon>Pseudomonadota</taxon>
        <taxon>Alphaproteobacteria</taxon>
        <taxon>Rhodobacterales</taxon>
        <taxon>Paracoccaceae</taxon>
        <taxon>Paracoccus</taxon>
    </lineage>
</organism>
<dbReference type="KEGG" id="pars:DRW48_01675"/>
<proteinExistence type="predicted"/>
<evidence type="ECO:0000259" key="1">
    <source>
        <dbReference type="Pfam" id="PF09557"/>
    </source>
</evidence>
<dbReference type="Pfam" id="PF09557">
    <property type="entry name" value="DUF2382"/>
    <property type="match status" value="1"/>
</dbReference>
<name>A0A344PNP0_9RHOB</name>
<protein>
    <submittedName>
        <fullName evidence="2">DUF2382 domain-containing protein</fullName>
    </submittedName>
</protein>
<dbReference type="InterPro" id="IPR019060">
    <property type="entry name" value="DUF2382"/>
</dbReference>
<dbReference type="Proteomes" id="UP000252023">
    <property type="component" value="Chromosome"/>
</dbReference>
<dbReference type="EMBL" id="CP030918">
    <property type="protein sequence ID" value="AXC50995.1"/>
    <property type="molecule type" value="Genomic_DNA"/>
</dbReference>
<evidence type="ECO:0000313" key="2">
    <source>
        <dbReference type="EMBL" id="AXC50995.1"/>
    </source>
</evidence>
<keyword evidence="3" id="KW-1185">Reference proteome</keyword>
<sequence>MTTDYGSTRSLSAMFDTRAEADRAVAALMEAGIADAVLTGGENQGYGSVATDPTLAENRDRGFFEQLGDFFFPDEDRYTYAEGLNRGAFLVTVDNIPPDQYERALDILDDEGAVDLDAREAEWRSEGWTNDPMVGSMAAATTTRDEGLPGTVASRTVDRAADALTGDRTYAADRTYAEDDLNRDGKIDIVEERLSIAKREQELGRVRVRSYVKETPVEETVNLREEHVSIERRPVDRAATDADFRDQSVEAREYAEEAVVNKEARVVEEIALKKEQSSRDQVVRDSVRKTEVEVVDERNDSLRGGVLRDEDKI</sequence>
<accession>A0A344PNP0</accession>
<dbReference type="PANTHER" id="PTHR38463:SF1">
    <property type="entry name" value="STRESS RESPONSE PROTEIN YSNF"/>
    <property type="match status" value="1"/>
</dbReference>
<reference evidence="3" key="1">
    <citation type="submission" date="2018-07" db="EMBL/GenBank/DDBJ databases">
        <title>Genome sequencing of Paracoccus sp. SC2-6.</title>
        <authorList>
            <person name="Heo J."/>
            <person name="Kim S.-J."/>
            <person name="Kwon S.-W."/>
        </authorList>
    </citation>
    <scope>NUCLEOTIDE SEQUENCE [LARGE SCALE GENOMIC DNA]</scope>
    <source>
        <strain evidence="3">SC2-6</strain>
    </source>
</reference>